<keyword evidence="1" id="KW-0436">Ligase</keyword>
<sequence length="211" mass="24166">MITTKKAPTATSKSALVNGLKVSDYMIILNPGELVCNKITHVRKEISETFGVQMPSRTRPKLTLATFSTFDAFEPKIKSALENIAKIVTPFKVHLKDYQFYANSTLFVNVENKYAFLEVLELLKQCKKLFGPAPTLEPQFANNPKILISSTLAPIDFMQIWEKWQKRQFTASFIADEFFLVKRFNNGQFNVIGHYRFQNMPIDISKDLLFA</sequence>
<protein>
    <submittedName>
        <fullName evidence="1">2'-5' RNA ligase family protein</fullName>
    </submittedName>
</protein>
<evidence type="ECO:0000313" key="2">
    <source>
        <dbReference type="Proteomes" id="UP001210231"/>
    </source>
</evidence>
<accession>A0ABT4UMT4</accession>
<name>A0ABT4UMT4_9BACT</name>
<gene>
    <name evidence="1" type="ORF">O3P16_11910</name>
</gene>
<dbReference type="EMBL" id="JAQGEF010000013">
    <property type="protein sequence ID" value="MDA3615515.1"/>
    <property type="molecule type" value="Genomic_DNA"/>
</dbReference>
<reference evidence="1 2" key="1">
    <citation type="submission" date="2022-12" db="EMBL/GenBank/DDBJ databases">
        <title>Chitinophagaceae gen. sp. nov., a new member of the family Chitinophagaceae, isolated from soil in a chemical factory.</title>
        <authorList>
            <person name="Ke Z."/>
        </authorList>
    </citation>
    <scope>NUCLEOTIDE SEQUENCE [LARGE SCALE GENOMIC DNA]</scope>
    <source>
        <strain evidence="1 2">LY-5</strain>
    </source>
</reference>
<dbReference type="GO" id="GO:0016874">
    <property type="term" value="F:ligase activity"/>
    <property type="evidence" value="ECO:0007669"/>
    <property type="project" value="UniProtKB-KW"/>
</dbReference>
<dbReference type="Proteomes" id="UP001210231">
    <property type="component" value="Unassembled WGS sequence"/>
</dbReference>
<dbReference type="SUPFAM" id="SSF55144">
    <property type="entry name" value="LigT-like"/>
    <property type="match status" value="1"/>
</dbReference>
<dbReference type="InterPro" id="IPR009097">
    <property type="entry name" value="Cyclic_Pdiesterase"/>
</dbReference>
<organism evidence="1 2">
    <name type="scientific">Polluticaenibacter yanchengensis</name>
    <dbReference type="NCBI Taxonomy" id="3014562"/>
    <lineage>
        <taxon>Bacteria</taxon>
        <taxon>Pseudomonadati</taxon>
        <taxon>Bacteroidota</taxon>
        <taxon>Chitinophagia</taxon>
        <taxon>Chitinophagales</taxon>
        <taxon>Chitinophagaceae</taxon>
        <taxon>Polluticaenibacter</taxon>
    </lineage>
</organism>
<comment type="caution">
    <text evidence="1">The sequence shown here is derived from an EMBL/GenBank/DDBJ whole genome shotgun (WGS) entry which is preliminary data.</text>
</comment>
<evidence type="ECO:0000313" key="1">
    <source>
        <dbReference type="EMBL" id="MDA3615515.1"/>
    </source>
</evidence>
<proteinExistence type="predicted"/>
<dbReference type="Pfam" id="PF13563">
    <property type="entry name" value="2_5_RNA_ligase2"/>
    <property type="match status" value="1"/>
</dbReference>
<keyword evidence="2" id="KW-1185">Reference proteome</keyword>
<dbReference type="RefSeq" id="WP_407031842.1">
    <property type="nucleotide sequence ID" value="NZ_JAQGEF010000013.1"/>
</dbReference>
<dbReference type="Gene3D" id="3.90.1140.10">
    <property type="entry name" value="Cyclic phosphodiesterase"/>
    <property type="match status" value="1"/>
</dbReference>